<keyword evidence="5" id="KW-0808">Transferase</keyword>
<dbReference type="InterPro" id="IPR029489">
    <property type="entry name" value="OGT/SEC/SPY_C"/>
</dbReference>
<dbReference type="Pfam" id="PF08484">
    <property type="entry name" value="Methyltransf_14"/>
    <property type="match status" value="1"/>
</dbReference>
<dbReference type="PROSITE" id="PS50293">
    <property type="entry name" value="TPR_REGION"/>
    <property type="match status" value="2"/>
</dbReference>
<dbReference type="PROSITE" id="PS50005">
    <property type="entry name" value="TPR"/>
    <property type="match status" value="8"/>
</dbReference>
<comment type="pathway">
    <text evidence="1">Protein modification; protein glycosylation.</text>
</comment>
<dbReference type="Pfam" id="PF13844">
    <property type="entry name" value="Glyco_transf_41"/>
    <property type="match status" value="2"/>
</dbReference>
<dbReference type="Gene3D" id="3.40.50.720">
    <property type="entry name" value="NAD(P)-binding Rossmann-like Domain"/>
    <property type="match status" value="1"/>
</dbReference>
<dbReference type="Proteomes" id="UP000318384">
    <property type="component" value="Chromosome"/>
</dbReference>
<feature type="domain" description="O-GlcNAc transferase C-terminal" evidence="11">
    <location>
        <begin position="729"/>
        <end position="902"/>
    </location>
</feature>
<dbReference type="Pfam" id="PF13181">
    <property type="entry name" value="TPR_8"/>
    <property type="match status" value="2"/>
</dbReference>
<protein>
    <recommendedName>
        <fullName evidence="3">protein O-GlcNAc transferase</fullName>
        <ecNumber evidence="3">2.4.1.255</ecNumber>
    </recommendedName>
</protein>
<dbReference type="RefSeq" id="WP_145179826.1">
    <property type="nucleotide sequence ID" value="NZ_CP037422.1"/>
</dbReference>
<dbReference type="CDD" id="cd02440">
    <property type="entry name" value="AdoMet_MTases"/>
    <property type="match status" value="1"/>
</dbReference>
<sequence>MPSPQELLATAVQQHQAGNLPLAEELYREVLKHDPSQADALHLLGVVYLHLKQYKKSIDFITRAICQNDGIGSFFSNRGAACKGLGHFQDAVSNYERAIELEPDNPSFHYNLGITLASSGKKEKARDAYRKAIQLKSNYVDALINLGNLLLEEDDDLEEAITLCRQVVKLAPNIHTAHFNLANAYAKSEAPEAAEESYQQALKLVPNHIDTLKNYSVFLSRQQKCEAAIKILRKAAVLQPANWEILNNLGILYAEQQDFAFAIKCFRAALKLEPENCDILFHLGKALEESKEIPEATFTFREVLQKHPNHPGAAFHLGSLVASLGDLEYAYEIFQSLYQSDHTNTASLFGMGSIRLKQKKVGSAVGYFELLVELEPDHLQSRLKLIELYSSQLRNEEAEEQVEQAIKEHPDSAILWNYRGHFVNQKRKTKKALKYYLRALELDDTCVSAYLNLATIYQGMGQFEDAKSALKKAFELQPLPEYRLAIASLLPAIPASMDAIQEVRQSFIQKIEDMHEDRVLIDASIKLTPGTFYLAYQGYNDRPIIERMAELYQIKNTLSWNPQEPTIERDGHIRIGFISSLFYKHTIGSLMKGIIKNIDRDKFHVITISPAKYNDEVAQEIRKNSDEYVFLGIDLQRANQVLESLELDVLFYADIGMDPFIFSLATTRHAPVQCVTWGHPITTGLKTIDYFISSKLIEPENADDHYSEQLVQLDALPSYYYRPTLPAKIKNRAAFGLSDEQHVYACPQTLFKIHPEFDQILAGILRKDPKARIVMIRDQNSKWKDLLVERFNKSFSDVIDRIHWLRGMSTYDFLNLIYISDVMLDPMHFGGGNTSYQSMAIGTPVVTLPAKYMRGRGMLAVYKKMGIMDCVVSSIDEYIDLACRIGEDENFRDQLRLKILSKSHLVFEDMNTVRELEAFFESAFHELETQKKTHQPHTNLISSASNKDESMDASLNNTQSQDHSHILNSAMQNYTCPACGYHIAVQFYDGGLLPLTTLAWPQTCEEAQTMERLPHDFMRCVDCGHISNAAFDYAKVPYSDKPNLMFNKGAIWSEHLQKVCDLISEHLPENPTVVEIGCGEGHLLRSLAKKIPTGKFIGFDPNAEIETEGALIDARAMLFEPGTHLAELQPDLIISRHVFEHLMNPLGFAQEVAFAANVAECATKLFIEVPCIDGVLAAGRTVDFFYEHNSHFTTQSLERLLTRCATNTDLIETSYNGEVIYGLASFQPQKHQVELARQAVMFQEKALQSAAQLAQQFDDLASTGKRVAIWGGTGKAAAFINQNQLDQNRFPVVIDSDQNKVGTFVPGTGQEILFRDHLIQEPVEVILIATQWRAADIVLEIERNQIPFKTILIEYQGRLIDYFKDQHPYRGEHDQSESQVPRPQFLSQKNRQRDSIDSDII</sequence>
<feature type="compositionally biased region" description="Polar residues" evidence="9">
    <location>
        <begin position="1377"/>
        <end position="1389"/>
    </location>
</feature>
<evidence type="ECO:0000256" key="1">
    <source>
        <dbReference type="ARBA" id="ARBA00004922"/>
    </source>
</evidence>
<dbReference type="Pfam" id="PF13432">
    <property type="entry name" value="TPR_16"/>
    <property type="match status" value="3"/>
</dbReference>
<dbReference type="GO" id="GO:0097363">
    <property type="term" value="F:protein O-acetylglucosaminyltransferase activity"/>
    <property type="evidence" value="ECO:0007669"/>
    <property type="project" value="UniProtKB-EC"/>
</dbReference>
<dbReference type="Gene3D" id="1.25.40.10">
    <property type="entry name" value="Tetratricopeptide repeat domain"/>
    <property type="match status" value="5"/>
</dbReference>
<dbReference type="Gene3D" id="3.40.50.11380">
    <property type="match status" value="1"/>
</dbReference>
<keyword evidence="4" id="KW-0328">Glycosyltransferase</keyword>
<feature type="repeat" description="TPR" evidence="8">
    <location>
        <begin position="413"/>
        <end position="446"/>
    </location>
</feature>
<evidence type="ECO:0000313" key="13">
    <source>
        <dbReference type="Proteomes" id="UP000318384"/>
    </source>
</evidence>
<feature type="compositionally biased region" description="Basic and acidic residues" evidence="9">
    <location>
        <begin position="1391"/>
        <end position="1401"/>
    </location>
</feature>
<comment type="similarity">
    <text evidence="2">Belongs to the glycosyltransferase 41 family. O-GlcNAc transferase subfamily.</text>
</comment>
<feature type="region of interest" description="Disordered" evidence="9">
    <location>
        <begin position="931"/>
        <end position="957"/>
    </location>
</feature>
<dbReference type="Gene3D" id="3.40.50.150">
    <property type="entry name" value="Vaccinia Virus protein VP39"/>
    <property type="match status" value="1"/>
</dbReference>
<dbReference type="EC" id="2.4.1.255" evidence="3"/>
<evidence type="ECO:0000256" key="2">
    <source>
        <dbReference type="ARBA" id="ARBA00005386"/>
    </source>
</evidence>
<evidence type="ECO:0000313" key="12">
    <source>
        <dbReference type="EMBL" id="QDU11986.1"/>
    </source>
</evidence>
<dbReference type="SUPFAM" id="SSF48452">
    <property type="entry name" value="TPR-like"/>
    <property type="match status" value="2"/>
</dbReference>
<evidence type="ECO:0000256" key="9">
    <source>
        <dbReference type="SAM" id="MobiDB-lite"/>
    </source>
</evidence>
<proteinExistence type="inferred from homology"/>
<feature type="repeat" description="TPR" evidence="8">
    <location>
        <begin position="106"/>
        <end position="139"/>
    </location>
</feature>
<evidence type="ECO:0000256" key="7">
    <source>
        <dbReference type="ARBA" id="ARBA00022803"/>
    </source>
</evidence>
<feature type="repeat" description="TPR" evidence="8">
    <location>
        <begin position="447"/>
        <end position="480"/>
    </location>
</feature>
<dbReference type="UniPathway" id="UPA00378"/>
<evidence type="ECO:0000256" key="5">
    <source>
        <dbReference type="ARBA" id="ARBA00022679"/>
    </source>
</evidence>
<evidence type="ECO:0000259" key="10">
    <source>
        <dbReference type="Pfam" id="PF08484"/>
    </source>
</evidence>
<feature type="repeat" description="TPR" evidence="8">
    <location>
        <begin position="345"/>
        <end position="378"/>
    </location>
</feature>
<feature type="repeat" description="TPR" evidence="8">
    <location>
        <begin position="277"/>
        <end position="310"/>
    </location>
</feature>
<keyword evidence="6" id="KW-0677">Repeat</keyword>
<dbReference type="InterPro" id="IPR029063">
    <property type="entry name" value="SAM-dependent_MTases_sf"/>
</dbReference>
<evidence type="ECO:0000256" key="3">
    <source>
        <dbReference type="ARBA" id="ARBA00011970"/>
    </source>
</evidence>
<evidence type="ECO:0000256" key="4">
    <source>
        <dbReference type="ARBA" id="ARBA00022676"/>
    </source>
</evidence>
<dbReference type="Pfam" id="PF13489">
    <property type="entry name" value="Methyltransf_23"/>
    <property type="match status" value="1"/>
</dbReference>
<feature type="domain" description="C-methyltransferase" evidence="10">
    <location>
        <begin position="1240"/>
        <end position="1343"/>
    </location>
</feature>
<keyword evidence="13" id="KW-1185">Reference proteome</keyword>
<evidence type="ECO:0000256" key="6">
    <source>
        <dbReference type="ARBA" id="ARBA00022737"/>
    </source>
</evidence>
<dbReference type="Gene3D" id="3.40.50.2000">
    <property type="entry name" value="Glycogen Phosphorylase B"/>
    <property type="match status" value="1"/>
</dbReference>
<reference evidence="12 13" key="1">
    <citation type="submission" date="2019-03" db="EMBL/GenBank/DDBJ databases">
        <title>Deep-cultivation of Planctomycetes and their phenomic and genomic characterization uncovers novel biology.</title>
        <authorList>
            <person name="Wiegand S."/>
            <person name="Jogler M."/>
            <person name="Boedeker C."/>
            <person name="Pinto D."/>
            <person name="Vollmers J."/>
            <person name="Rivas-Marin E."/>
            <person name="Kohn T."/>
            <person name="Peeters S.H."/>
            <person name="Heuer A."/>
            <person name="Rast P."/>
            <person name="Oberbeckmann S."/>
            <person name="Bunk B."/>
            <person name="Jeske O."/>
            <person name="Meyerdierks A."/>
            <person name="Storesund J.E."/>
            <person name="Kallscheuer N."/>
            <person name="Luecker S."/>
            <person name="Lage O.M."/>
            <person name="Pohl T."/>
            <person name="Merkel B.J."/>
            <person name="Hornburger P."/>
            <person name="Mueller R.-W."/>
            <person name="Bruemmer F."/>
            <person name="Labrenz M."/>
            <person name="Spormann A.M."/>
            <person name="Op den Camp H."/>
            <person name="Overmann J."/>
            <person name="Amann R."/>
            <person name="Jetten M.S.M."/>
            <person name="Mascher T."/>
            <person name="Medema M.H."/>
            <person name="Devos D.P."/>
            <person name="Kaster A.-K."/>
            <person name="Ovreas L."/>
            <person name="Rohde M."/>
            <person name="Galperin M.Y."/>
            <person name="Jogler C."/>
        </authorList>
    </citation>
    <scope>NUCLEOTIDE SEQUENCE [LARGE SCALE GENOMIC DNA]</scope>
    <source>
        <strain evidence="12 13">V202</strain>
    </source>
</reference>
<accession>A0A517X3A2</accession>
<evidence type="ECO:0000256" key="8">
    <source>
        <dbReference type="PROSITE-ProRule" id="PRU00339"/>
    </source>
</evidence>
<evidence type="ECO:0000259" key="11">
    <source>
        <dbReference type="Pfam" id="PF13844"/>
    </source>
</evidence>
<dbReference type="EMBL" id="CP037422">
    <property type="protein sequence ID" value="QDU11986.1"/>
    <property type="molecule type" value="Genomic_DNA"/>
</dbReference>
<feature type="domain" description="O-GlcNAc transferase C-terminal" evidence="11">
    <location>
        <begin position="564"/>
        <end position="713"/>
    </location>
</feature>
<dbReference type="PANTHER" id="PTHR44998:SF1">
    <property type="entry name" value="UDP-N-ACETYLGLUCOSAMINE--PEPTIDE N-ACETYLGLUCOSAMINYLTRANSFERASE 110 KDA SUBUNIT"/>
    <property type="match status" value="1"/>
</dbReference>
<feature type="repeat" description="TPR" evidence="8">
    <location>
        <begin position="72"/>
        <end position="105"/>
    </location>
</feature>
<dbReference type="SMART" id="SM00028">
    <property type="entry name" value="TPR"/>
    <property type="match status" value="14"/>
</dbReference>
<feature type="compositionally biased region" description="Polar residues" evidence="9">
    <location>
        <begin position="936"/>
        <end position="945"/>
    </location>
</feature>
<dbReference type="Pfam" id="PF00515">
    <property type="entry name" value="TPR_1"/>
    <property type="match status" value="2"/>
</dbReference>
<feature type="region of interest" description="Disordered" evidence="9">
    <location>
        <begin position="1368"/>
        <end position="1401"/>
    </location>
</feature>
<feature type="repeat" description="TPR" evidence="8">
    <location>
        <begin position="243"/>
        <end position="276"/>
    </location>
</feature>
<organism evidence="12 13">
    <name type="scientific">Gimesia aquarii</name>
    <dbReference type="NCBI Taxonomy" id="2527964"/>
    <lineage>
        <taxon>Bacteria</taxon>
        <taxon>Pseudomonadati</taxon>
        <taxon>Planctomycetota</taxon>
        <taxon>Planctomycetia</taxon>
        <taxon>Planctomycetales</taxon>
        <taxon>Planctomycetaceae</taxon>
        <taxon>Gimesia</taxon>
    </lineage>
</organism>
<dbReference type="InterPro" id="IPR011990">
    <property type="entry name" value="TPR-like_helical_dom_sf"/>
</dbReference>
<feature type="repeat" description="TPR" evidence="8">
    <location>
        <begin position="175"/>
        <end position="208"/>
    </location>
</feature>
<name>A0A517X3A2_9PLAN</name>
<dbReference type="InterPro" id="IPR019734">
    <property type="entry name" value="TPR_rpt"/>
</dbReference>
<dbReference type="SUPFAM" id="SSF53335">
    <property type="entry name" value="S-adenosyl-L-methionine-dependent methyltransferases"/>
    <property type="match status" value="1"/>
</dbReference>
<dbReference type="OrthoDB" id="9790037at2"/>
<gene>
    <name evidence="12" type="primary">yrrB_4</name>
    <name evidence="12" type="ORF">V202x_54110</name>
</gene>
<dbReference type="PANTHER" id="PTHR44998">
    <property type="match status" value="1"/>
</dbReference>
<keyword evidence="7 8" id="KW-0802">TPR repeat</keyword>
<dbReference type="SUPFAM" id="SSF53756">
    <property type="entry name" value="UDP-Glycosyltransferase/glycogen phosphorylase"/>
    <property type="match status" value="1"/>
</dbReference>
<dbReference type="Pfam" id="PF13174">
    <property type="entry name" value="TPR_6"/>
    <property type="match status" value="1"/>
</dbReference>
<dbReference type="InterPro" id="IPR013691">
    <property type="entry name" value="MeTrfase_14"/>
</dbReference>